<dbReference type="PANTHER" id="PTHR30055:SF151">
    <property type="entry name" value="TRANSCRIPTIONAL REGULATORY PROTEIN"/>
    <property type="match status" value="1"/>
</dbReference>
<dbReference type="SUPFAM" id="SSF46689">
    <property type="entry name" value="Homeodomain-like"/>
    <property type="match status" value="1"/>
</dbReference>
<dbReference type="Pfam" id="PF02909">
    <property type="entry name" value="TetR_C_1"/>
    <property type="match status" value="1"/>
</dbReference>
<dbReference type="PRINTS" id="PR00455">
    <property type="entry name" value="HTHTETR"/>
</dbReference>
<evidence type="ECO:0000313" key="6">
    <source>
        <dbReference type="EMBL" id="UOE26971.1"/>
    </source>
</evidence>
<dbReference type="InterPro" id="IPR023772">
    <property type="entry name" value="DNA-bd_HTH_TetR-type_CS"/>
</dbReference>
<sequence length="214" mass="22023">MKPGPRRSISQADIVDAAFEILEEKGFAAVSVRAVAAALGLTPTALYTYFPSKGALQAAMIEQLLAGVAEAVPDAGAEPAWRERIHAIAAALRGRIVGHAGSIALLTSGPLDGDRSRDVAEALISAFAEAGLGADEAARAGHAVRAQVIGAAALDDAAAATPEETPAPQTLWKEPSRHPRLEASAHLGLDTGGAEEASRRWTLDRLIDGLVATA</sequence>
<dbReference type="InterPro" id="IPR001647">
    <property type="entry name" value="HTH_TetR"/>
</dbReference>
<organism evidence="6 7">
    <name type="scientific">Agromyces soli</name>
    <dbReference type="NCBI Taxonomy" id="659012"/>
    <lineage>
        <taxon>Bacteria</taxon>
        <taxon>Bacillati</taxon>
        <taxon>Actinomycetota</taxon>
        <taxon>Actinomycetes</taxon>
        <taxon>Micrococcales</taxon>
        <taxon>Microbacteriaceae</taxon>
        <taxon>Agromyces</taxon>
    </lineage>
</organism>
<dbReference type="InterPro" id="IPR050109">
    <property type="entry name" value="HTH-type_TetR-like_transc_reg"/>
</dbReference>
<dbReference type="Proteomes" id="UP000831304">
    <property type="component" value="Chromosome"/>
</dbReference>
<keyword evidence="2 4" id="KW-0238">DNA-binding</keyword>
<dbReference type="RefSeq" id="WP_243569818.1">
    <property type="nucleotide sequence ID" value="NZ_BAAARD010000011.1"/>
</dbReference>
<name>A0ABY4AXY2_9MICO</name>
<evidence type="ECO:0000259" key="5">
    <source>
        <dbReference type="PROSITE" id="PS50977"/>
    </source>
</evidence>
<gene>
    <name evidence="6" type="ORF">MTP13_04065</name>
</gene>
<reference evidence="6 7" key="1">
    <citation type="submission" date="2022-03" db="EMBL/GenBank/DDBJ databases">
        <title>Agromyces sp. isolated from the gut of P. brevitarsis seulensis larvae.</title>
        <authorList>
            <person name="Won M."/>
            <person name="Kwon S.-W."/>
        </authorList>
    </citation>
    <scope>NUCLEOTIDE SEQUENCE [LARGE SCALE GENOMIC DNA]</scope>
    <source>
        <strain evidence="6 7">KACC 16215</strain>
    </source>
</reference>
<keyword evidence="7" id="KW-1185">Reference proteome</keyword>
<dbReference type="InterPro" id="IPR004111">
    <property type="entry name" value="Repressor_TetR_C"/>
</dbReference>
<dbReference type="PROSITE" id="PS50977">
    <property type="entry name" value="HTH_TETR_2"/>
    <property type="match status" value="1"/>
</dbReference>
<evidence type="ECO:0000256" key="4">
    <source>
        <dbReference type="PROSITE-ProRule" id="PRU00335"/>
    </source>
</evidence>
<evidence type="ECO:0000256" key="1">
    <source>
        <dbReference type="ARBA" id="ARBA00023015"/>
    </source>
</evidence>
<keyword evidence="1" id="KW-0805">Transcription regulation</keyword>
<evidence type="ECO:0000313" key="7">
    <source>
        <dbReference type="Proteomes" id="UP000831304"/>
    </source>
</evidence>
<keyword evidence="3" id="KW-0804">Transcription</keyword>
<feature type="DNA-binding region" description="H-T-H motif" evidence="4">
    <location>
        <begin position="31"/>
        <end position="50"/>
    </location>
</feature>
<dbReference type="Pfam" id="PF00440">
    <property type="entry name" value="TetR_N"/>
    <property type="match status" value="1"/>
</dbReference>
<dbReference type="InterPro" id="IPR036271">
    <property type="entry name" value="Tet_transcr_reg_TetR-rel_C_sf"/>
</dbReference>
<accession>A0ABY4AXY2</accession>
<proteinExistence type="predicted"/>
<dbReference type="Gene3D" id="1.10.357.10">
    <property type="entry name" value="Tetracycline Repressor, domain 2"/>
    <property type="match status" value="1"/>
</dbReference>
<dbReference type="SUPFAM" id="SSF48498">
    <property type="entry name" value="Tetracyclin repressor-like, C-terminal domain"/>
    <property type="match status" value="1"/>
</dbReference>
<dbReference type="PROSITE" id="PS01081">
    <property type="entry name" value="HTH_TETR_1"/>
    <property type="match status" value="1"/>
</dbReference>
<evidence type="ECO:0000256" key="3">
    <source>
        <dbReference type="ARBA" id="ARBA00023163"/>
    </source>
</evidence>
<protein>
    <submittedName>
        <fullName evidence="6">TetR/AcrR family transcriptional regulator</fullName>
    </submittedName>
</protein>
<dbReference type="InterPro" id="IPR009057">
    <property type="entry name" value="Homeodomain-like_sf"/>
</dbReference>
<feature type="domain" description="HTH tetR-type" evidence="5">
    <location>
        <begin position="8"/>
        <end position="68"/>
    </location>
</feature>
<dbReference type="EMBL" id="CP094533">
    <property type="protein sequence ID" value="UOE26971.1"/>
    <property type="molecule type" value="Genomic_DNA"/>
</dbReference>
<dbReference type="PANTHER" id="PTHR30055">
    <property type="entry name" value="HTH-TYPE TRANSCRIPTIONAL REGULATOR RUTR"/>
    <property type="match status" value="1"/>
</dbReference>
<evidence type="ECO:0000256" key="2">
    <source>
        <dbReference type="ARBA" id="ARBA00023125"/>
    </source>
</evidence>